<reference evidence="2" key="2">
    <citation type="submission" date="2021-08" db="EMBL/GenBank/DDBJ databases">
        <authorList>
            <person name="Eriksson T."/>
        </authorList>
    </citation>
    <scope>NUCLEOTIDE SEQUENCE</scope>
    <source>
        <strain evidence="2">Stoneville</strain>
        <tissue evidence="2">Whole head</tissue>
    </source>
</reference>
<evidence type="ECO:0000313" key="2">
    <source>
        <dbReference type="EMBL" id="KAH0819215.1"/>
    </source>
</evidence>
<feature type="domain" description="Retrotransposon gag" evidence="1">
    <location>
        <begin position="215"/>
        <end position="285"/>
    </location>
</feature>
<sequence>MDEHFKVKHLLADELTYELRIRGITTSRNQDDKRKLLGKALSKQLGRPEEYFLSLHDAEYDHDTEVQAIEDTLESIRTILAEFEGTAEDMIFKRLRTRLTHLSFRIRRMRLERDAEYRNEAHATCLLLEADLHEKAAEASPVTVEAPPVVATTPIYVHPHARSPEPKLVPIHTWGVSFNGEENGMTVNQFLERVEELSVARNATNRDLFNAAIDLFSGKALIWYRSVRSRLSDWDEVVQLLKQEFLPPDFDELLWDEIKGRLQGKSESITIYVAVMETLFARLSRPPAEITKVKTIRRNLLPCYLNQLSITEWRSYRLCGAAPKSSCVLEPELAYVRASEPAKAVSNRIIRS</sequence>
<dbReference type="InterPro" id="IPR005162">
    <property type="entry name" value="Retrotrans_gag_dom"/>
</dbReference>
<keyword evidence="3" id="KW-1185">Reference proteome</keyword>
<dbReference type="EMBL" id="JABDTM020015214">
    <property type="protein sequence ID" value="KAH0819215.1"/>
    <property type="molecule type" value="Genomic_DNA"/>
</dbReference>
<evidence type="ECO:0000313" key="3">
    <source>
        <dbReference type="Proteomes" id="UP000719412"/>
    </source>
</evidence>
<name>A0A8J6LF81_TENMO</name>
<proteinExistence type="predicted"/>
<reference evidence="2" key="1">
    <citation type="journal article" date="2020" name="J Insects Food Feed">
        <title>The yellow mealworm (Tenebrio molitor) genome: a resource for the emerging insects as food and feed industry.</title>
        <authorList>
            <person name="Eriksson T."/>
            <person name="Andere A."/>
            <person name="Kelstrup H."/>
            <person name="Emery V."/>
            <person name="Picard C."/>
        </authorList>
    </citation>
    <scope>NUCLEOTIDE SEQUENCE</scope>
    <source>
        <strain evidence="2">Stoneville</strain>
        <tissue evidence="2">Whole head</tissue>
    </source>
</reference>
<dbReference type="Pfam" id="PF03732">
    <property type="entry name" value="Retrotrans_gag"/>
    <property type="match status" value="1"/>
</dbReference>
<comment type="caution">
    <text evidence="2">The sequence shown here is derived from an EMBL/GenBank/DDBJ whole genome shotgun (WGS) entry which is preliminary data.</text>
</comment>
<gene>
    <name evidence="2" type="ORF">GEV33_003576</name>
</gene>
<accession>A0A8J6LF81</accession>
<dbReference type="Proteomes" id="UP000719412">
    <property type="component" value="Unassembled WGS sequence"/>
</dbReference>
<protein>
    <recommendedName>
        <fullName evidence="1">Retrotransposon gag domain-containing protein</fullName>
    </recommendedName>
</protein>
<dbReference type="AlphaFoldDB" id="A0A8J6LF81"/>
<organism evidence="2 3">
    <name type="scientific">Tenebrio molitor</name>
    <name type="common">Yellow mealworm beetle</name>
    <dbReference type="NCBI Taxonomy" id="7067"/>
    <lineage>
        <taxon>Eukaryota</taxon>
        <taxon>Metazoa</taxon>
        <taxon>Ecdysozoa</taxon>
        <taxon>Arthropoda</taxon>
        <taxon>Hexapoda</taxon>
        <taxon>Insecta</taxon>
        <taxon>Pterygota</taxon>
        <taxon>Neoptera</taxon>
        <taxon>Endopterygota</taxon>
        <taxon>Coleoptera</taxon>
        <taxon>Polyphaga</taxon>
        <taxon>Cucujiformia</taxon>
        <taxon>Tenebrionidae</taxon>
        <taxon>Tenebrio</taxon>
    </lineage>
</organism>
<evidence type="ECO:0000259" key="1">
    <source>
        <dbReference type="Pfam" id="PF03732"/>
    </source>
</evidence>